<evidence type="ECO:0000256" key="2">
    <source>
        <dbReference type="ARBA" id="ARBA00023242"/>
    </source>
</evidence>
<dbReference type="SMART" id="SM00066">
    <property type="entry name" value="GAL4"/>
    <property type="match status" value="1"/>
</dbReference>
<evidence type="ECO:0000313" key="6">
    <source>
        <dbReference type="Proteomes" id="UP000308549"/>
    </source>
</evidence>
<dbReference type="PANTHER" id="PTHR37534">
    <property type="entry name" value="TRANSCRIPTIONAL ACTIVATOR PROTEIN UGA3"/>
    <property type="match status" value="1"/>
</dbReference>
<dbReference type="PROSITE" id="PS50048">
    <property type="entry name" value="ZN2_CY6_FUNGAL_2"/>
    <property type="match status" value="1"/>
</dbReference>
<dbReference type="InterPro" id="IPR001138">
    <property type="entry name" value="Zn2Cys6_DnaBD"/>
</dbReference>
<dbReference type="InterPro" id="IPR036864">
    <property type="entry name" value="Zn2-C6_fun-type_DNA-bd_sf"/>
</dbReference>
<dbReference type="CDD" id="cd00067">
    <property type="entry name" value="GAL4"/>
    <property type="match status" value="1"/>
</dbReference>
<feature type="compositionally biased region" description="Polar residues" evidence="3">
    <location>
        <begin position="85"/>
        <end position="109"/>
    </location>
</feature>
<comment type="caution">
    <text evidence="5">The sequence shown here is derived from an EMBL/GenBank/DDBJ whole genome shotgun (WGS) entry which is preliminary data.</text>
</comment>
<keyword evidence="2" id="KW-0539">Nucleus</keyword>
<dbReference type="Pfam" id="PF00172">
    <property type="entry name" value="Zn_clus"/>
    <property type="match status" value="1"/>
</dbReference>
<dbReference type="InterPro" id="IPR021858">
    <property type="entry name" value="Fun_TF"/>
</dbReference>
<dbReference type="PROSITE" id="PS00463">
    <property type="entry name" value="ZN2_CY6_FUNGAL_1"/>
    <property type="match status" value="1"/>
</dbReference>
<dbReference type="CDD" id="cd12148">
    <property type="entry name" value="fungal_TF_MHR"/>
    <property type="match status" value="1"/>
</dbReference>
<gene>
    <name evidence="5" type="ORF">B0A50_07664</name>
</gene>
<reference evidence="5 6" key="1">
    <citation type="submission" date="2017-03" db="EMBL/GenBank/DDBJ databases">
        <title>Genomes of endolithic fungi from Antarctica.</title>
        <authorList>
            <person name="Coleine C."/>
            <person name="Masonjones S."/>
            <person name="Stajich J.E."/>
        </authorList>
    </citation>
    <scope>NUCLEOTIDE SEQUENCE [LARGE SCALE GENOMIC DNA]</scope>
    <source>
        <strain evidence="5 6">CCFEE 6315</strain>
    </source>
</reference>
<dbReference type="GO" id="GO:0005634">
    <property type="term" value="C:nucleus"/>
    <property type="evidence" value="ECO:0007669"/>
    <property type="project" value="UniProtKB-SubCell"/>
</dbReference>
<evidence type="ECO:0000256" key="3">
    <source>
        <dbReference type="SAM" id="MobiDB-lite"/>
    </source>
</evidence>
<dbReference type="SUPFAM" id="SSF57701">
    <property type="entry name" value="Zn2/Cys6 DNA-binding domain"/>
    <property type="match status" value="1"/>
</dbReference>
<dbReference type="OrthoDB" id="5418899at2759"/>
<evidence type="ECO:0000313" key="5">
    <source>
        <dbReference type="EMBL" id="TKA22655.1"/>
    </source>
</evidence>
<keyword evidence="6" id="KW-1185">Reference proteome</keyword>
<dbReference type="Proteomes" id="UP000308549">
    <property type="component" value="Unassembled WGS sequence"/>
</dbReference>
<feature type="region of interest" description="Disordered" evidence="3">
    <location>
        <begin position="629"/>
        <end position="653"/>
    </location>
</feature>
<feature type="domain" description="Zn(2)-C6 fungal-type" evidence="4">
    <location>
        <begin position="13"/>
        <end position="41"/>
    </location>
</feature>
<dbReference type="GO" id="GO:0000976">
    <property type="term" value="F:transcription cis-regulatory region binding"/>
    <property type="evidence" value="ECO:0007669"/>
    <property type="project" value="TreeGrafter"/>
</dbReference>
<evidence type="ECO:0000259" key="4">
    <source>
        <dbReference type="PROSITE" id="PS50048"/>
    </source>
</evidence>
<name>A0A4U0TLW9_9PEZI</name>
<sequence length="746" mass="82664">MNDSTAPPPSERACDRCRERRVKCDKRQPTCQRCEKLGKPCPGYDKKRKFVDEGVSLRKKYQASTDQGESGEPASDATSDHDAPSANTPGFSGNGFTPTNIPHDQWNQHQSEKSISVPEDAPARKPRLGGVGEIVASNPTLTGPVEAQNQSQVPSLDPVNEQPVLFPETNFASRNLQGDAMLDDFWDGGNYDPAWFNIEPELYYGNNNNSCGFIPNAHIIDEVDRGDLRPTIEPTESTPMSVVGSTAHSNLWAPESQLNTSAIISDEREHEMAYLIRHFTESIGPWMDLFDKDKHFAHLVPLKALRDALLRNAIAAVAAKQLGRVRGHKAFVGRQYQKPARMEVLEEDTDVNWYYKAANYYDKAIASSRTYLAALSGSLSRPTSPNNEFGTASLGNSDDLLVAVSIFSLYESLDNMDMGSLGWLQHLTGLKSLLMAVSANQQDQLQIIPSITVGRQASFWNFARADYQAAYINRQRTLLDTEDIPLWRTCGLQIQPDGTLYTNPAEIKSEPLHCRQIAQLVAHTLLYLVLRTVNYLALDADTTAPRTRQTVWDSLHAQLDTWQTNLPETFQPCAQIRYPLPPSTQISSSTTASSPLTEVFFSITQCAAAIHLYHFARILLLLNKPDTTSTTTTSTTPTSNSTNNHNHNHNHNNAGITRLKAYREVSTAALQHARAILGIALGRPHPAVRVEMLLPLYVAGGCLEADAERRVVVELLRAIELDTGCATEGKVRNLIEEWGWEEGCMG</sequence>
<dbReference type="EMBL" id="NAJL01000069">
    <property type="protein sequence ID" value="TKA22655.1"/>
    <property type="molecule type" value="Genomic_DNA"/>
</dbReference>
<dbReference type="GO" id="GO:0008270">
    <property type="term" value="F:zinc ion binding"/>
    <property type="evidence" value="ECO:0007669"/>
    <property type="project" value="InterPro"/>
</dbReference>
<accession>A0A4U0TLW9</accession>
<evidence type="ECO:0000256" key="1">
    <source>
        <dbReference type="ARBA" id="ARBA00004123"/>
    </source>
</evidence>
<protein>
    <recommendedName>
        <fullName evidence="4">Zn(2)-C6 fungal-type domain-containing protein</fullName>
    </recommendedName>
</protein>
<dbReference type="Gene3D" id="4.10.240.10">
    <property type="entry name" value="Zn(2)-C6 fungal-type DNA-binding domain"/>
    <property type="match status" value="1"/>
</dbReference>
<proteinExistence type="predicted"/>
<feature type="compositionally biased region" description="Low complexity" evidence="3">
    <location>
        <begin position="629"/>
        <end position="645"/>
    </location>
</feature>
<feature type="region of interest" description="Disordered" evidence="3">
    <location>
        <begin position="57"/>
        <end position="130"/>
    </location>
</feature>
<dbReference type="PANTHER" id="PTHR37534:SF18">
    <property type="entry name" value="ZN(II)2CYS6 TRANSCRIPTION FACTOR (EUROFUNG)"/>
    <property type="match status" value="1"/>
</dbReference>
<organism evidence="5 6">
    <name type="scientific">Salinomyces thailandicus</name>
    <dbReference type="NCBI Taxonomy" id="706561"/>
    <lineage>
        <taxon>Eukaryota</taxon>
        <taxon>Fungi</taxon>
        <taxon>Dikarya</taxon>
        <taxon>Ascomycota</taxon>
        <taxon>Pezizomycotina</taxon>
        <taxon>Dothideomycetes</taxon>
        <taxon>Dothideomycetidae</taxon>
        <taxon>Mycosphaerellales</taxon>
        <taxon>Teratosphaeriaceae</taxon>
        <taxon>Salinomyces</taxon>
    </lineage>
</organism>
<dbReference type="GO" id="GO:0000981">
    <property type="term" value="F:DNA-binding transcription factor activity, RNA polymerase II-specific"/>
    <property type="evidence" value="ECO:0007669"/>
    <property type="project" value="InterPro"/>
</dbReference>
<dbReference type="AlphaFoldDB" id="A0A4U0TLW9"/>
<dbReference type="Pfam" id="PF11951">
    <property type="entry name" value="Fungal_trans_2"/>
    <property type="match status" value="1"/>
</dbReference>
<comment type="subcellular location">
    <subcellularLocation>
        <location evidence="1">Nucleus</location>
    </subcellularLocation>
</comment>
<dbReference type="GO" id="GO:0045944">
    <property type="term" value="P:positive regulation of transcription by RNA polymerase II"/>
    <property type="evidence" value="ECO:0007669"/>
    <property type="project" value="TreeGrafter"/>
</dbReference>